<reference evidence="2 3" key="1">
    <citation type="journal article" date="2019" name="Commun. Biol.">
        <title>The bagworm genome reveals a unique fibroin gene that provides high tensile strength.</title>
        <authorList>
            <person name="Kono N."/>
            <person name="Nakamura H."/>
            <person name="Ohtoshi R."/>
            <person name="Tomita M."/>
            <person name="Numata K."/>
            <person name="Arakawa K."/>
        </authorList>
    </citation>
    <scope>NUCLEOTIDE SEQUENCE [LARGE SCALE GENOMIC DNA]</scope>
</reference>
<dbReference type="EMBL" id="BGZK01000048">
    <property type="protein sequence ID" value="GBP11859.1"/>
    <property type="molecule type" value="Genomic_DNA"/>
</dbReference>
<organism evidence="2 3">
    <name type="scientific">Eumeta variegata</name>
    <name type="common">Bagworm moth</name>
    <name type="synonym">Eumeta japonica</name>
    <dbReference type="NCBI Taxonomy" id="151549"/>
    <lineage>
        <taxon>Eukaryota</taxon>
        <taxon>Metazoa</taxon>
        <taxon>Ecdysozoa</taxon>
        <taxon>Arthropoda</taxon>
        <taxon>Hexapoda</taxon>
        <taxon>Insecta</taxon>
        <taxon>Pterygota</taxon>
        <taxon>Neoptera</taxon>
        <taxon>Endopterygota</taxon>
        <taxon>Lepidoptera</taxon>
        <taxon>Glossata</taxon>
        <taxon>Ditrysia</taxon>
        <taxon>Tineoidea</taxon>
        <taxon>Psychidae</taxon>
        <taxon>Oiketicinae</taxon>
        <taxon>Eumeta</taxon>
    </lineage>
</organism>
<gene>
    <name evidence="2" type="ORF">EVAR_74499_1</name>
</gene>
<protein>
    <submittedName>
        <fullName evidence="2">Uncharacterized protein</fullName>
    </submittedName>
</protein>
<evidence type="ECO:0000313" key="2">
    <source>
        <dbReference type="EMBL" id="GBP11859.1"/>
    </source>
</evidence>
<evidence type="ECO:0000256" key="1">
    <source>
        <dbReference type="SAM" id="MobiDB-lite"/>
    </source>
</evidence>
<keyword evidence="3" id="KW-1185">Reference proteome</keyword>
<comment type="caution">
    <text evidence="2">The sequence shown here is derived from an EMBL/GenBank/DDBJ whole genome shotgun (WGS) entry which is preliminary data.</text>
</comment>
<sequence>MKQSLHKSELQHIGTRLYYCLRTNETRRRVGGADARKIRLRPPEERRLGCAPVPRPAARATHVPAAAPHCAPASTPVLADNVHQPIVTCVRLRLVKFTFLEKIRQYLYRNNTGIDRPRALALRINKRKRPTRRPLSTRPKHRPPPAPAPRRARRSGVAGSAGRKFFTHK</sequence>
<proteinExistence type="predicted"/>
<dbReference type="Proteomes" id="UP000299102">
    <property type="component" value="Unassembled WGS sequence"/>
</dbReference>
<name>A0A4C1TBH1_EUMVA</name>
<dbReference type="AlphaFoldDB" id="A0A4C1TBH1"/>
<accession>A0A4C1TBH1</accession>
<evidence type="ECO:0000313" key="3">
    <source>
        <dbReference type="Proteomes" id="UP000299102"/>
    </source>
</evidence>
<feature type="region of interest" description="Disordered" evidence="1">
    <location>
        <begin position="123"/>
        <end position="169"/>
    </location>
</feature>